<feature type="chain" id="PRO_5014764048" evidence="2">
    <location>
        <begin position="19"/>
        <end position="480"/>
    </location>
</feature>
<dbReference type="EMBL" id="FPAS01000005">
    <property type="protein sequence ID" value="SFT83965.1"/>
    <property type="molecule type" value="Genomic_DNA"/>
</dbReference>
<evidence type="ECO:0000256" key="2">
    <source>
        <dbReference type="SAM" id="SignalP"/>
    </source>
</evidence>
<dbReference type="Proteomes" id="UP000236454">
    <property type="component" value="Unassembled WGS sequence"/>
</dbReference>
<evidence type="ECO:0000313" key="4">
    <source>
        <dbReference type="EMBL" id="SFT83965.1"/>
    </source>
</evidence>
<evidence type="ECO:0000259" key="3">
    <source>
        <dbReference type="Pfam" id="PF18962"/>
    </source>
</evidence>
<organism evidence="4 5">
    <name type="scientific">Lishizhenia tianjinensis</name>
    <dbReference type="NCBI Taxonomy" id="477690"/>
    <lineage>
        <taxon>Bacteria</taxon>
        <taxon>Pseudomonadati</taxon>
        <taxon>Bacteroidota</taxon>
        <taxon>Flavobacteriia</taxon>
        <taxon>Flavobacteriales</taxon>
        <taxon>Crocinitomicaceae</taxon>
        <taxon>Lishizhenia</taxon>
    </lineage>
</organism>
<feature type="domain" description="Secretion system C-terminal sorting" evidence="3">
    <location>
        <begin position="410"/>
        <end position="476"/>
    </location>
</feature>
<feature type="signal peptide" evidence="2">
    <location>
        <begin position="1"/>
        <end position="18"/>
    </location>
</feature>
<dbReference type="AlphaFoldDB" id="A0A1I7B9U7"/>
<dbReference type="OrthoDB" id="9805017at2"/>
<dbReference type="InterPro" id="IPR026444">
    <property type="entry name" value="Secre_tail"/>
</dbReference>
<dbReference type="STRING" id="477690.SAMN05216474_2607"/>
<proteinExistence type="predicted"/>
<accession>A0A1I7B9U7</accession>
<dbReference type="NCBIfam" id="TIGR04183">
    <property type="entry name" value="Por_Secre_tail"/>
    <property type="match status" value="1"/>
</dbReference>
<name>A0A1I7B9U7_9FLAO</name>
<gene>
    <name evidence="4" type="ORF">SAMN05216474_2607</name>
</gene>
<sequence length="480" mass="54053">MKTLTTLTSVFLLGAALAQDYVPFHSPSKFQEVGGSNEEFFFPEETIVNGGVIEVKQYQKKSDSIFDLDINNPCPSWGGMAEWSFAGWLGRNLNYNQTAKTLAIDSIISFDFNLSLGDSSLFYMDGMHEYYIRYTSKTEEQVLNFTDSVRNYAIETYNLQGSLVANQYSTQAIRIAKSLGAINFIDLSDFPTTQKEYQIIGQANTNLGHLGNYGLTYDEAFPWDVGDTIQCYGTNVLANGGENSYVTYFITNRTETSDSVFISLSKKIYHTASIGGQSTSDTTDLSYNITYDDVYAYERNKLIGNQAHQYAGFGEFYNHTSETYEKYDNSKTGYCDSCNCFTQYDAYLQNFNHFVYQKNFGLTMQEVEVFGEGLKAQAYLVYARVGNNVYGNYHAANVNEAALIEVKLAPNPVTDFIHLSSNERIASVNIYNTTGALLQSKAINSQQSKLDVQRFNQGVYLIQITFDNGQQTTQRFVKQN</sequence>
<reference evidence="4 5" key="1">
    <citation type="submission" date="2016-10" db="EMBL/GenBank/DDBJ databases">
        <authorList>
            <person name="de Groot N.N."/>
        </authorList>
    </citation>
    <scope>NUCLEOTIDE SEQUENCE [LARGE SCALE GENOMIC DNA]</scope>
    <source>
        <strain evidence="4 5">CGMCC 1.7005</strain>
    </source>
</reference>
<keyword evidence="5" id="KW-1185">Reference proteome</keyword>
<dbReference type="Pfam" id="PF18962">
    <property type="entry name" value="Por_Secre_tail"/>
    <property type="match status" value="1"/>
</dbReference>
<evidence type="ECO:0000313" key="5">
    <source>
        <dbReference type="Proteomes" id="UP000236454"/>
    </source>
</evidence>
<keyword evidence="1 2" id="KW-0732">Signal</keyword>
<evidence type="ECO:0000256" key="1">
    <source>
        <dbReference type="ARBA" id="ARBA00022729"/>
    </source>
</evidence>
<dbReference type="RefSeq" id="WP_090251152.1">
    <property type="nucleotide sequence ID" value="NZ_FPAS01000005.1"/>
</dbReference>
<protein>
    <submittedName>
        <fullName evidence="4">Por secretion system C-terminal sorting domain-containing protein</fullName>
    </submittedName>
</protein>